<evidence type="ECO:0000256" key="2">
    <source>
        <dbReference type="SAM" id="Phobius"/>
    </source>
</evidence>
<keyword evidence="2" id="KW-0812">Transmembrane</keyword>
<gene>
    <name evidence="3" type="ORF">GF068_02070</name>
</gene>
<comment type="caution">
    <text evidence="3">The sequence shown here is derived from an EMBL/GenBank/DDBJ whole genome shotgun (WGS) entry which is preliminary data.</text>
</comment>
<evidence type="ECO:0000313" key="4">
    <source>
        <dbReference type="Proteomes" id="UP000440224"/>
    </source>
</evidence>
<dbReference type="Proteomes" id="UP000440224">
    <property type="component" value="Unassembled WGS sequence"/>
</dbReference>
<organism evidence="3 4">
    <name type="scientific">Polyangium spumosum</name>
    <dbReference type="NCBI Taxonomy" id="889282"/>
    <lineage>
        <taxon>Bacteria</taxon>
        <taxon>Pseudomonadati</taxon>
        <taxon>Myxococcota</taxon>
        <taxon>Polyangia</taxon>
        <taxon>Polyangiales</taxon>
        <taxon>Polyangiaceae</taxon>
        <taxon>Polyangium</taxon>
    </lineage>
</organism>
<feature type="region of interest" description="Disordered" evidence="1">
    <location>
        <begin position="1"/>
        <end position="29"/>
    </location>
</feature>
<feature type="compositionally biased region" description="Basic and acidic residues" evidence="1">
    <location>
        <begin position="1"/>
        <end position="11"/>
    </location>
</feature>
<name>A0A6N7PKS8_9BACT</name>
<protein>
    <submittedName>
        <fullName evidence="3">Uncharacterized protein</fullName>
    </submittedName>
</protein>
<dbReference type="RefSeq" id="WP_153817600.1">
    <property type="nucleotide sequence ID" value="NZ_WJIE01000001.1"/>
</dbReference>
<sequence>MFIRLNRREASPKNALAGNPPARSSHGTGRGVWAGVLGAAGGCGRRLPLLPLLLLLLLPLSFLTILVEQATMSA</sequence>
<feature type="transmembrane region" description="Helical" evidence="2">
    <location>
        <begin position="49"/>
        <end position="67"/>
    </location>
</feature>
<accession>A0A6N7PKS8</accession>
<keyword evidence="2" id="KW-1133">Transmembrane helix</keyword>
<proteinExistence type="predicted"/>
<keyword evidence="4" id="KW-1185">Reference proteome</keyword>
<evidence type="ECO:0000313" key="3">
    <source>
        <dbReference type="EMBL" id="MRG90715.1"/>
    </source>
</evidence>
<dbReference type="AlphaFoldDB" id="A0A6N7PKS8"/>
<dbReference type="EMBL" id="WJIE01000001">
    <property type="protein sequence ID" value="MRG90715.1"/>
    <property type="molecule type" value="Genomic_DNA"/>
</dbReference>
<evidence type="ECO:0000256" key="1">
    <source>
        <dbReference type="SAM" id="MobiDB-lite"/>
    </source>
</evidence>
<reference evidence="3 4" key="1">
    <citation type="submission" date="2019-10" db="EMBL/GenBank/DDBJ databases">
        <title>A soil myxobacterium in the family Polyangiaceae.</title>
        <authorList>
            <person name="Li Y."/>
            <person name="Wang J."/>
        </authorList>
    </citation>
    <scope>NUCLEOTIDE SEQUENCE [LARGE SCALE GENOMIC DNA]</scope>
    <source>
        <strain evidence="3 4">DSM 14734</strain>
    </source>
</reference>
<keyword evidence="2" id="KW-0472">Membrane</keyword>